<feature type="region of interest" description="Disordered" evidence="1">
    <location>
        <begin position="1"/>
        <end position="56"/>
    </location>
</feature>
<reference evidence="2 3" key="1">
    <citation type="journal article" date="2018" name="Genome Biol. Evol.">
        <title>Multiple Roots of Fruiting Body Formation in Amoebozoa.</title>
        <authorList>
            <person name="Hillmann F."/>
            <person name="Forbes G."/>
            <person name="Novohradska S."/>
            <person name="Ferling I."/>
            <person name="Riege K."/>
            <person name="Groth M."/>
            <person name="Westermann M."/>
            <person name="Marz M."/>
            <person name="Spaller T."/>
            <person name="Winckler T."/>
            <person name="Schaap P."/>
            <person name="Glockner G."/>
        </authorList>
    </citation>
    <scope>NUCLEOTIDE SEQUENCE [LARGE SCALE GENOMIC DNA]</scope>
    <source>
        <strain evidence="2 3">Jena</strain>
    </source>
</reference>
<feature type="compositionally biased region" description="Polar residues" evidence="1">
    <location>
        <begin position="1"/>
        <end position="28"/>
    </location>
</feature>
<evidence type="ECO:0000313" key="2">
    <source>
        <dbReference type="EMBL" id="PRP73421.1"/>
    </source>
</evidence>
<sequence>MQHQLQDLSSPQGQTIPTRRNSITSTKGPEQKESMKKFSHPNPHPAVNEIVPASGEDNDEVIRSSDCNDMAIAGNSREAQTMLTNADADFHRISINFAFDIADMIFLRNIRPQRRLSPQVIICNGPSHSRSAFFAKR</sequence>
<comment type="caution">
    <text evidence="2">The sequence shown here is derived from an EMBL/GenBank/DDBJ whole genome shotgun (WGS) entry which is preliminary data.</text>
</comment>
<organism evidence="2 3">
    <name type="scientific">Planoprotostelium fungivorum</name>
    <dbReference type="NCBI Taxonomy" id="1890364"/>
    <lineage>
        <taxon>Eukaryota</taxon>
        <taxon>Amoebozoa</taxon>
        <taxon>Evosea</taxon>
        <taxon>Variosea</taxon>
        <taxon>Cavosteliida</taxon>
        <taxon>Cavosteliaceae</taxon>
        <taxon>Planoprotostelium</taxon>
    </lineage>
</organism>
<protein>
    <submittedName>
        <fullName evidence="2">Uncharacterized protein</fullName>
    </submittedName>
</protein>
<name>A0A2P6MNZ2_9EUKA</name>
<dbReference type="AlphaFoldDB" id="A0A2P6MNZ2"/>
<evidence type="ECO:0000256" key="1">
    <source>
        <dbReference type="SAM" id="MobiDB-lite"/>
    </source>
</evidence>
<dbReference type="Proteomes" id="UP000241769">
    <property type="component" value="Unassembled WGS sequence"/>
</dbReference>
<evidence type="ECO:0000313" key="3">
    <source>
        <dbReference type="Proteomes" id="UP000241769"/>
    </source>
</evidence>
<dbReference type="InParanoid" id="A0A2P6MNZ2"/>
<accession>A0A2P6MNZ2</accession>
<gene>
    <name evidence="2" type="ORF">PROFUN_09651</name>
</gene>
<keyword evidence="3" id="KW-1185">Reference proteome</keyword>
<proteinExistence type="predicted"/>
<dbReference type="EMBL" id="MDYQ01000613">
    <property type="protein sequence ID" value="PRP73421.1"/>
    <property type="molecule type" value="Genomic_DNA"/>
</dbReference>